<organism evidence="1 2">
    <name type="scientific">Roseateles rivi</name>
    <dbReference type="NCBI Taxonomy" id="3299028"/>
    <lineage>
        <taxon>Bacteria</taxon>
        <taxon>Pseudomonadati</taxon>
        <taxon>Pseudomonadota</taxon>
        <taxon>Betaproteobacteria</taxon>
        <taxon>Burkholderiales</taxon>
        <taxon>Sphaerotilaceae</taxon>
        <taxon>Roseateles</taxon>
    </lineage>
</organism>
<gene>
    <name evidence="1" type="primary">tssG</name>
    <name evidence="1" type="ORF">ACG0Z6_02485</name>
</gene>
<proteinExistence type="predicted"/>
<dbReference type="PANTHER" id="PTHR35564">
    <property type="match status" value="1"/>
</dbReference>
<dbReference type="NCBIfam" id="TIGR03347">
    <property type="entry name" value="VI_chp_1"/>
    <property type="match status" value="1"/>
</dbReference>
<dbReference type="Proteomes" id="UP001606099">
    <property type="component" value="Unassembled WGS sequence"/>
</dbReference>
<evidence type="ECO:0000313" key="2">
    <source>
        <dbReference type="Proteomes" id="UP001606099"/>
    </source>
</evidence>
<dbReference type="EMBL" id="JBIGHZ010000001">
    <property type="protein sequence ID" value="MFG6447106.1"/>
    <property type="molecule type" value="Genomic_DNA"/>
</dbReference>
<reference evidence="1 2" key="1">
    <citation type="submission" date="2024-08" db="EMBL/GenBank/DDBJ databases">
        <authorList>
            <person name="Lu H."/>
        </authorList>
    </citation>
    <scope>NUCLEOTIDE SEQUENCE [LARGE SCALE GENOMIC DNA]</scope>
    <source>
        <strain evidence="1 2">BYS180W</strain>
    </source>
</reference>
<protein>
    <submittedName>
        <fullName evidence="1">Type VI secretion system baseplate subunit TssG</fullName>
    </submittedName>
</protein>
<dbReference type="Pfam" id="PF06996">
    <property type="entry name" value="T6SS_TssG"/>
    <property type="match status" value="1"/>
</dbReference>
<dbReference type="InterPro" id="IPR010732">
    <property type="entry name" value="T6SS_TssG-like"/>
</dbReference>
<comment type="caution">
    <text evidence="1">The sequence shown here is derived from an EMBL/GenBank/DDBJ whole genome shotgun (WGS) entry which is preliminary data.</text>
</comment>
<dbReference type="PANTHER" id="PTHR35564:SF4">
    <property type="entry name" value="CYTOPLASMIC PROTEIN"/>
    <property type="match status" value="1"/>
</dbReference>
<keyword evidence="2" id="KW-1185">Reference proteome</keyword>
<evidence type="ECO:0000313" key="1">
    <source>
        <dbReference type="EMBL" id="MFG6447106.1"/>
    </source>
</evidence>
<accession>A0ABW7FS04</accession>
<sequence>MKTVRRHASALAHLLREPHGYEFFQAVRLLERWLHQRDGGQPTHKQLKFNNSLSLAFPASEIAALRLERRADGLPHIGDVDGQALDLAQVAAVQLTPAFFGLLGINGALPVHYSDMLGERESRQRDADAPAARAFLDIFQHRAVLAFYQAWRKHRLELQFEHDRRNRFLPLMLAVGGLGQRSLHQRLGGERGGVSDDALAFYASVLQRRPMSQAALVGVLQQYFGVPVQVKAFVGSWVQKPPALHARLGVAQVCLGRDAMLGERLWQRHQRVGLTLGPLSKAQFDGFLPGGAAALALRHWLSLMCGEQFEFSVRLTVAGADVRGVRLDDSGSARLGWDSFLITRAETLDRTEAGYELMTLH</sequence>
<dbReference type="RefSeq" id="WP_394458479.1">
    <property type="nucleotide sequence ID" value="NZ_JBIGHZ010000001.1"/>
</dbReference>
<name>A0ABW7FS04_9BURK</name>